<dbReference type="InterPro" id="IPR026960">
    <property type="entry name" value="RVT-Znf"/>
</dbReference>
<dbReference type="Pfam" id="PF13966">
    <property type="entry name" value="zf-RVT"/>
    <property type="match status" value="1"/>
</dbReference>
<feature type="non-terminal residue" evidence="2">
    <location>
        <position position="60"/>
    </location>
</feature>
<protein>
    <recommendedName>
        <fullName evidence="1">Reverse transcriptase zinc-binding domain-containing protein</fullName>
    </recommendedName>
</protein>
<dbReference type="EMBL" id="JASCZI010241834">
    <property type="protein sequence ID" value="MED6207511.1"/>
    <property type="molecule type" value="Genomic_DNA"/>
</dbReference>
<organism evidence="2 3">
    <name type="scientific">Stylosanthes scabra</name>
    <dbReference type="NCBI Taxonomy" id="79078"/>
    <lineage>
        <taxon>Eukaryota</taxon>
        <taxon>Viridiplantae</taxon>
        <taxon>Streptophyta</taxon>
        <taxon>Embryophyta</taxon>
        <taxon>Tracheophyta</taxon>
        <taxon>Spermatophyta</taxon>
        <taxon>Magnoliopsida</taxon>
        <taxon>eudicotyledons</taxon>
        <taxon>Gunneridae</taxon>
        <taxon>Pentapetalae</taxon>
        <taxon>rosids</taxon>
        <taxon>fabids</taxon>
        <taxon>Fabales</taxon>
        <taxon>Fabaceae</taxon>
        <taxon>Papilionoideae</taxon>
        <taxon>50 kb inversion clade</taxon>
        <taxon>dalbergioids sensu lato</taxon>
        <taxon>Dalbergieae</taxon>
        <taxon>Pterocarpus clade</taxon>
        <taxon>Stylosanthes</taxon>
    </lineage>
</organism>
<gene>
    <name evidence="2" type="ORF">PIB30_036492</name>
</gene>
<comment type="caution">
    <text evidence="2">The sequence shown here is derived from an EMBL/GenBank/DDBJ whole genome shotgun (WGS) entry which is preliminary data.</text>
</comment>
<evidence type="ECO:0000313" key="3">
    <source>
        <dbReference type="Proteomes" id="UP001341840"/>
    </source>
</evidence>
<dbReference type="Proteomes" id="UP001341840">
    <property type="component" value="Unassembled WGS sequence"/>
</dbReference>
<accession>A0ABU6YC66</accession>
<evidence type="ECO:0000259" key="1">
    <source>
        <dbReference type="Pfam" id="PF13966"/>
    </source>
</evidence>
<sequence>MCGVPAEKKMYDDVWSGKILPRFKLLIWFVINDGLSTKDKLIRRNIIQQREGNCILCGSE</sequence>
<evidence type="ECO:0000313" key="2">
    <source>
        <dbReference type="EMBL" id="MED6207511.1"/>
    </source>
</evidence>
<reference evidence="2 3" key="1">
    <citation type="journal article" date="2023" name="Plants (Basel)">
        <title>Bridging the Gap: Combining Genomics and Transcriptomics Approaches to Understand Stylosanthes scabra, an Orphan Legume from the Brazilian Caatinga.</title>
        <authorList>
            <person name="Ferreira-Neto J.R.C."/>
            <person name="da Silva M.D."/>
            <person name="Binneck E."/>
            <person name="de Melo N.F."/>
            <person name="da Silva R.H."/>
            <person name="de Melo A.L.T.M."/>
            <person name="Pandolfi V."/>
            <person name="Bustamante F.O."/>
            <person name="Brasileiro-Vidal A.C."/>
            <person name="Benko-Iseppon A.M."/>
        </authorList>
    </citation>
    <scope>NUCLEOTIDE SEQUENCE [LARGE SCALE GENOMIC DNA]</scope>
    <source>
        <tissue evidence="2">Leaves</tissue>
    </source>
</reference>
<name>A0ABU6YC66_9FABA</name>
<feature type="domain" description="Reverse transcriptase zinc-binding" evidence="1">
    <location>
        <begin position="8"/>
        <end position="59"/>
    </location>
</feature>
<keyword evidence="3" id="KW-1185">Reference proteome</keyword>
<proteinExistence type="predicted"/>